<dbReference type="EMBL" id="BJXW01000012">
    <property type="protein sequence ID" value="GEN31111.1"/>
    <property type="molecule type" value="Genomic_DNA"/>
</dbReference>
<dbReference type="InterPro" id="IPR042094">
    <property type="entry name" value="T2SS_GspF_sf"/>
</dbReference>
<reference evidence="9 10" key="1">
    <citation type="submission" date="2019-07" db="EMBL/GenBank/DDBJ databases">
        <title>Whole genome shotgun sequence of Cerasibacillus quisquiliarum NBRC 102429.</title>
        <authorList>
            <person name="Hosoyama A."/>
            <person name="Uohara A."/>
            <person name="Ohji S."/>
            <person name="Ichikawa N."/>
        </authorList>
    </citation>
    <scope>NUCLEOTIDE SEQUENCE [LARGE SCALE GENOMIC DNA]</scope>
    <source>
        <strain evidence="9 10">NBRC 102429</strain>
    </source>
</reference>
<dbReference type="NCBIfam" id="NF041012">
    <property type="entry name" value="T4P_ComGB"/>
    <property type="match status" value="1"/>
</dbReference>
<dbReference type="InterPro" id="IPR047692">
    <property type="entry name" value="T4P_ComGB"/>
</dbReference>
<feature type="transmembrane region" description="Helical" evidence="7">
    <location>
        <begin position="118"/>
        <end position="137"/>
    </location>
</feature>
<keyword evidence="10" id="KW-1185">Reference proteome</keyword>
<organism evidence="9 10">
    <name type="scientific">Cerasibacillus quisquiliarum</name>
    <dbReference type="NCBI Taxonomy" id="227865"/>
    <lineage>
        <taxon>Bacteria</taxon>
        <taxon>Bacillati</taxon>
        <taxon>Bacillota</taxon>
        <taxon>Bacilli</taxon>
        <taxon>Bacillales</taxon>
        <taxon>Bacillaceae</taxon>
        <taxon>Cerasibacillus</taxon>
    </lineage>
</organism>
<dbReference type="RefSeq" id="WP_170226646.1">
    <property type="nucleotide sequence ID" value="NZ_BJXW01000012.1"/>
</dbReference>
<protein>
    <recommendedName>
        <fullName evidence="8">Type II secretion system protein GspF domain-containing protein</fullName>
    </recommendedName>
</protein>
<dbReference type="InterPro" id="IPR003004">
    <property type="entry name" value="GspF/PilC"/>
</dbReference>
<keyword evidence="3" id="KW-1003">Cell membrane</keyword>
<evidence type="ECO:0000256" key="1">
    <source>
        <dbReference type="ARBA" id="ARBA00004651"/>
    </source>
</evidence>
<sequence>MDLLKRKIFKSPSLSKHIQLKFLNRLSRALKNGYPLLTALEAFKWDKELIKPVTQMITSLQNGYPIDKALEKASFHPVITSYLYFSRDGNLVDNIQKSAELFSRQIEYTTKLRQLSRYPIFLFIIFITLLFFIKQSVLPSFIELFQAHPQTTKTIQLSLVIIQFLSHLAIILVVIIILITVTWYLIQHKIPIGRKVKIYASIPIFHKFLTIRTSYLFATHFSTLLKTGLSLKEILKMMLKQNNMPILHYYATLMIHQLEKGIYITDLLQNLPLLDPQIGLIFQKHADMSALETDLSFYAEFKAEEFHERMMKLIVSIQPIFFIILACFIIFIYLALMWPMFELIKTI</sequence>
<evidence type="ECO:0000259" key="8">
    <source>
        <dbReference type="Pfam" id="PF00482"/>
    </source>
</evidence>
<dbReference type="Gene3D" id="1.20.81.30">
    <property type="entry name" value="Type II secretion system (T2SS), domain F"/>
    <property type="match status" value="2"/>
</dbReference>
<proteinExistence type="inferred from homology"/>
<gene>
    <name evidence="9" type="ORF">CQU01_13490</name>
</gene>
<comment type="caution">
    <text evidence="9">The sequence shown here is derived from an EMBL/GenBank/DDBJ whole genome shotgun (WGS) entry which is preliminary data.</text>
</comment>
<dbReference type="PANTHER" id="PTHR30012:SF0">
    <property type="entry name" value="TYPE II SECRETION SYSTEM PROTEIN F-RELATED"/>
    <property type="match status" value="1"/>
</dbReference>
<feature type="transmembrane region" description="Helical" evidence="7">
    <location>
        <begin position="157"/>
        <end position="186"/>
    </location>
</feature>
<dbReference type="GO" id="GO:0005886">
    <property type="term" value="C:plasma membrane"/>
    <property type="evidence" value="ECO:0007669"/>
    <property type="project" value="UniProtKB-SubCell"/>
</dbReference>
<comment type="subcellular location">
    <subcellularLocation>
        <location evidence="1">Cell membrane</location>
        <topology evidence="1">Multi-pass membrane protein</topology>
    </subcellularLocation>
</comment>
<evidence type="ECO:0000256" key="3">
    <source>
        <dbReference type="ARBA" id="ARBA00022475"/>
    </source>
</evidence>
<evidence type="ECO:0000313" key="9">
    <source>
        <dbReference type="EMBL" id="GEN31111.1"/>
    </source>
</evidence>
<accession>A0A511UZD0</accession>
<evidence type="ECO:0000256" key="4">
    <source>
        <dbReference type="ARBA" id="ARBA00022692"/>
    </source>
</evidence>
<name>A0A511UZD0_9BACI</name>
<evidence type="ECO:0000313" key="10">
    <source>
        <dbReference type="Proteomes" id="UP000321491"/>
    </source>
</evidence>
<comment type="similarity">
    <text evidence="2">Belongs to the GSP F family.</text>
</comment>
<keyword evidence="6 7" id="KW-0472">Membrane</keyword>
<evidence type="ECO:0000256" key="7">
    <source>
        <dbReference type="SAM" id="Phobius"/>
    </source>
</evidence>
<feature type="domain" description="Type II secretion system protein GspF" evidence="8">
    <location>
        <begin position="217"/>
        <end position="339"/>
    </location>
</feature>
<dbReference type="InterPro" id="IPR018076">
    <property type="entry name" value="T2SS_GspF_dom"/>
</dbReference>
<evidence type="ECO:0000256" key="5">
    <source>
        <dbReference type="ARBA" id="ARBA00022989"/>
    </source>
</evidence>
<dbReference type="PRINTS" id="PR00812">
    <property type="entry name" value="BCTERIALGSPF"/>
</dbReference>
<evidence type="ECO:0000256" key="6">
    <source>
        <dbReference type="ARBA" id="ARBA00023136"/>
    </source>
</evidence>
<feature type="transmembrane region" description="Helical" evidence="7">
    <location>
        <begin position="319"/>
        <end position="341"/>
    </location>
</feature>
<dbReference type="Proteomes" id="UP000321491">
    <property type="component" value="Unassembled WGS sequence"/>
</dbReference>
<dbReference type="AlphaFoldDB" id="A0A511UZD0"/>
<dbReference type="Pfam" id="PF00482">
    <property type="entry name" value="T2SSF"/>
    <property type="match status" value="2"/>
</dbReference>
<dbReference type="PANTHER" id="PTHR30012">
    <property type="entry name" value="GENERAL SECRETION PATHWAY PROTEIN"/>
    <property type="match status" value="1"/>
</dbReference>
<evidence type="ECO:0000256" key="2">
    <source>
        <dbReference type="ARBA" id="ARBA00005745"/>
    </source>
</evidence>
<keyword evidence="4 7" id="KW-0812">Transmembrane</keyword>
<keyword evidence="5 7" id="KW-1133">Transmembrane helix</keyword>
<feature type="domain" description="Type II secretion system protein GspF" evidence="8">
    <location>
        <begin position="22"/>
        <end position="134"/>
    </location>
</feature>